<dbReference type="AlphaFoldDB" id="A0AAN9H4V4"/>
<feature type="transmembrane region" description="Helical" evidence="1">
    <location>
        <begin position="154"/>
        <end position="178"/>
    </location>
</feature>
<accession>A0AAN9H4V4</accession>
<dbReference type="InterPro" id="IPR036179">
    <property type="entry name" value="Ig-like_dom_sf"/>
</dbReference>
<comment type="caution">
    <text evidence="4">The sequence shown here is derived from an EMBL/GenBank/DDBJ whole genome shotgun (WGS) entry which is preliminary data.</text>
</comment>
<dbReference type="GO" id="GO:0016020">
    <property type="term" value="C:membrane"/>
    <property type="evidence" value="ECO:0007669"/>
    <property type="project" value="InterPro"/>
</dbReference>
<keyword evidence="1" id="KW-0812">Transmembrane</keyword>
<dbReference type="Gene3D" id="2.60.40.10">
    <property type="entry name" value="Immunoglobulins"/>
    <property type="match status" value="1"/>
</dbReference>
<keyword evidence="5" id="KW-1185">Reference proteome</keyword>
<proteinExistence type="predicted"/>
<keyword evidence="2" id="KW-0732">Signal</keyword>
<protein>
    <recommendedName>
        <fullName evidence="3">Immunoglobulin V-set domain-containing protein</fullName>
    </recommendedName>
</protein>
<feature type="domain" description="Immunoglobulin V-set" evidence="3">
    <location>
        <begin position="35"/>
        <end position="114"/>
    </location>
</feature>
<dbReference type="GO" id="GO:0038023">
    <property type="term" value="F:signaling receptor activity"/>
    <property type="evidence" value="ECO:0007669"/>
    <property type="project" value="InterPro"/>
</dbReference>
<dbReference type="InterPro" id="IPR039090">
    <property type="entry name" value="CD7"/>
</dbReference>
<feature type="signal peptide" evidence="2">
    <location>
        <begin position="1"/>
        <end position="21"/>
    </location>
</feature>
<dbReference type="EMBL" id="JAYKXH010000010">
    <property type="protein sequence ID" value="KAK7155199.1"/>
    <property type="molecule type" value="Genomic_DNA"/>
</dbReference>
<dbReference type="GO" id="GO:0002250">
    <property type="term" value="P:adaptive immune response"/>
    <property type="evidence" value="ECO:0007669"/>
    <property type="project" value="InterPro"/>
</dbReference>
<sequence length="235" mass="26436">MLGLKYAHVVLLCLITASVNAHGGIVYIHRVRNASIDITCESTNKGENLFAFSLKRRLLQSRRVLYLSERLLPTINKSEDKNRITVRDEFSNHTVHLTISNLQAQDTDVYYCEFYYGSLPNDKNVPGKMEFFIYVEDLSHEPLPSCDCVSYLSLLYVISGAACLLGVLVFSLAIAYCCKTPNRRKPQPVVPVYEEMTGVRPAKRKATSCQTDIAKVEEANSSAATLFSKENHYVN</sequence>
<name>A0AAN9H4V4_9TELE</name>
<evidence type="ECO:0000256" key="2">
    <source>
        <dbReference type="SAM" id="SignalP"/>
    </source>
</evidence>
<dbReference type="SUPFAM" id="SSF48726">
    <property type="entry name" value="Immunoglobulin"/>
    <property type="match status" value="1"/>
</dbReference>
<feature type="chain" id="PRO_5043012563" description="Immunoglobulin V-set domain-containing protein" evidence="2">
    <location>
        <begin position="22"/>
        <end position="235"/>
    </location>
</feature>
<dbReference type="PANTHER" id="PTHR15343:SF1">
    <property type="entry name" value="CD7 ANTIGEN-LIKE"/>
    <property type="match status" value="1"/>
</dbReference>
<dbReference type="Pfam" id="PF07686">
    <property type="entry name" value="V-set"/>
    <property type="match status" value="1"/>
</dbReference>
<evidence type="ECO:0000313" key="5">
    <source>
        <dbReference type="Proteomes" id="UP001364617"/>
    </source>
</evidence>
<evidence type="ECO:0000313" key="4">
    <source>
        <dbReference type="EMBL" id="KAK7155199.1"/>
    </source>
</evidence>
<gene>
    <name evidence="4" type="ORF">R3I93_009981</name>
</gene>
<dbReference type="Proteomes" id="UP001364617">
    <property type="component" value="Unassembled WGS sequence"/>
</dbReference>
<evidence type="ECO:0000256" key="1">
    <source>
        <dbReference type="SAM" id="Phobius"/>
    </source>
</evidence>
<keyword evidence="1" id="KW-1133">Transmembrane helix</keyword>
<dbReference type="SMART" id="SM00406">
    <property type="entry name" value="IGv"/>
    <property type="match status" value="1"/>
</dbReference>
<evidence type="ECO:0000259" key="3">
    <source>
        <dbReference type="SMART" id="SM00406"/>
    </source>
</evidence>
<reference evidence="4 5" key="1">
    <citation type="submission" date="2024-02" db="EMBL/GenBank/DDBJ databases">
        <title>Chromosome-level genome assembly of the Eurasian Minnow (Phoxinus phoxinus).</title>
        <authorList>
            <person name="Oriowo T.O."/>
            <person name="Martin S."/>
            <person name="Stange M."/>
            <person name="Chrysostomakis Y."/>
            <person name="Brown T."/>
            <person name="Winkler S."/>
            <person name="Kukowka S."/>
            <person name="Myers E.W."/>
            <person name="Bohne A."/>
        </authorList>
    </citation>
    <scope>NUCLEOTIDE SEQUENCE [LARGE SCALE GENOMIC DNA]</scope>
    <source>
        <strain evidence="4">ZFMK-TIS-60720</strain>
        <tissue evidence="4">Whole Organism</tissue>
    </source>
</reference>
<organism evidence="4 5">
    <name type="scientific">Phoxinus phoxinus</name>
    <name type="common">Eurasian minnow</name>
    <dbReference type="NCBI Taxonomy" id="58324"/>
    <lineage>
        <taxon>Eukaryota</taxon>
        <taxon>Metazoa</taxon>
        <taxon>Chordata</taxon>
        <taxon>Craniata</taxon>
        <taxon>Vertebrata</taxon>
        <taxon>Euteleostomi</taxon>
        <taxon>Actinopterygii</taxon>
        <taxon>Neopterygii</taxon>
        <taxon>Teleostei</taxon>
        <taxon>Ostariophysi</taxon>
        <taxon>Cypriniformes</taxon>
        <taxon>Leuciscidae</taxon>
        <taxon>Phoxininae</taxon>
        <taxon>Phoxinus</taxon>
    </lineage>
</organism>
<keyword evidence="1" id="KW-0472">Membrane</keyword>
<dbReference type="InterPro" id="IPR013106">
    <property type="entry name" value="Ig_V-set"/>
</dbReference>
<dbReference type="PANTHER" id="PTHR15343">
    <property type="entry name" value="CD7"/>
    <property type="match status" value="1"/>
</dbReference>
<dbReference type="InterPro" id="IPR013783">
    <property type="entry name" value="Ig-like_fold"/>
</dbReference>